<dbReference type="Pfam" id="PF00075">
    <property type="entry name" value="RNase_H"/>
    <property type="match status" value="1"/>
</dbReference>
<dbReference type="Gene3D" id="3.30.420.10">
    <property type="entry name" value="Ribonuclease H-like superfamily/Ribonuclease H"/>
    <property type="match status" value="1"/>
</dbReference>
<evidence type="ECO:0000256" key="1">
    <source>
        <dbReference type="SAM" id="MobiDB-lite"/>
    </source>
</evidence>
<dbReference type="GO" id="GO:0004523">
    <property type="term" value="F:RNA-DNA hybrid ribonuclease activity"/>
    <property type="evidence" value="ECO:0007669"/>
    <property type="project" value="InterPro"/>
</dbReference>
<accession>A0A1Q3FJG1</accession>
<dbReference type="AlphaFoldDB" id="A0A1Q3FJG1"/>
<reference evidence="3" key="1">
    <citation type="submission" date="2017-01" db="EMBL/GenBank/DDBJ databases">
        <title>A deep insight into the sialotranscriptome of adult male and female Cluex tarsalis mosquitoes.</title>
        <authorList>
            <person name="Ribeiro J.M."/>
            <person name="Moreira F."/>
            <person name="Bernard K.A."/>
            <person name="Calvo E."/>
        </authorList>
    </citation>
    <scope>NUCLEOTIDE SEQUENCE</scope>
    <source>
        <strain evidence="3">Kern County</strain>
        <tissue evidence="3">Salivary glands</tissue>
    </source>
</reference>
<organism evidence="3">
    <name type="scientific">Culex tarsalis</name>
    <name type="common">Encephalitis mosquito</name>
    <dbReference type="NCBI Taxonomy" id="7177"/>
    <lineage>
        <taxon>Eukaryota</taxon>
        <taxon>Metazoa</taxon>
        <taxon>Ecdysozoa</taxon>
        <taxon>Arthropoda</taxon>
        <taxon>Hexapoda</taxon>
        <taxon>Insecta</taxon>
        <taxon>Pterygota</taxon>
        <taxon>Neoptera</taxon>
        <taxon>Endopterygota</taxon>
        <taxon>Diptera</taxon>
        <taxon>Nematocera</taxon>
        <taxon>Culicoidea</taxon>
        <taxon>Culicidae</taxon>
        <taxon>Culicinae</taxon>
        <taxon>Culicini</taxon>
        <taxon>Culex</taxon>
        <taxon>Culex</taxon>
    </lineage>
</organism>
<keyword evidence="3" id="KW-0808">Transferase</keyword>
<dbReference type="GO" id="GO:0003676">
    <property type="term" value="F:nucleic acid binding"/>
    <property type="evidence" value="ECO:0007669"/>
    <property type="project" value="InterPro"/>
</dbReference>
<dbReference type="PROSITE" id="PS50879">
    <property type="entry name" value="RNASE_H_1"/>
    <property type="match status" value="1"/>
</dbReference>
<name>A0A1Q3FJG1_CULTA</name>
<proteinExistence type="predicted"/>
<dbReference type="InterPro" id="IPR002156">
    <property type="entry name" value="RNaseH_domain"/>
</dbReference>
<dbReference type="GO" id="GO:0003964">
    <property type="term" value="F:RNA-directed DNA polymerase activity"/>
    <property type="evidence" value="ECO:0007669"/>
    <property type="project" value="UniProtKB-KW"/>
</dbReference>
<feature type="region of interest" description="Disordered" evidence="1">
    <location>
        <begin position="341"/>
        <end position="362"/>
    </location>
</feature>
<protein>
    <submittedName>
        <fullName evidence="3">Putative non-ltr rnase hi domain of reverse transcriptase</fullName>
    </submittedName>
</protein>
<dbReference type="InterPro" id="IPR012337">
    <property type="entry name" value="RNaseH-like_sf"/>
</dbReference>
<keyword evidence="3" id="KW-0548">Nucleotidyltransferase</keyword>
<sequence length="362" mass="41498">MYSSYELWTSLCKKLVRQWNEYCCVICKQPRPYRFPSIGSSPRASTVAVCNRRLKEDEARREKLSVLREIVAAREIAHHCRSNNYVYSQLQDLGNNYGVDLDKLSLVQRLFLENRYIFEAIAKHIRVPDLLLEVQVCPTMDLLTTTFKTNTDLDVLRHLAEYLLSTEYYNRPRIFTDASKSSAGRCGIGVYDEENGTRIMMQLKLGTSISTAETLAIQVAMQHIDERGIHNAVLLTDSQPACLFLKKSRNSRMRNSVANDILEKAKRNGTTIQWIPGHVQVEGNEIADGLAKQALSAEFVLENDIFVHDAISFFEERQASKINSWYQDYVRLKGKTLKQLVGSGDSSEEENPYWFAEENYTQ</sequence>
<keyword evidence="3" id="KW-0695">RNA-directed DNA polymerase</keyword>
<dbReference type="EMBL" id="GFDL01007285">
    <property type="protein sequence ID" value="JAV27760.1"/>
    <property type="molecule type" value="Transcribed_RNA"/>
</dbReference>
<feature type="domain" description="RNase H type-1" evidence="2">
    <location>
        <begin position="168"/>
        <end position="296"/>
    </location>
</feature>
<dbReference type="SUPFAM" id="SSF53098">
    <property type="entry name" value="Ribonuclease H-like"/>
    <property type="match status" value="1"/>
</dbReference>
<dbReference type="InterPro" id="IPR036397">
    <property type="entry name" value="RNaseH_sf"/>
</dbReference>
<dbReference type="CDD" id="cd09276">
    <property type="entry name" value="Rnase_HI_RT_non_LTR"/>
    <property type="match status" value="1"/>
</dbReference>
<evidence type="ECO:0000313" key="3">
    <source>
        <dbReference type="EMBL" id="JAV27760.1"/>
    </source>
</evidence>
<evidence type="ECO:0000259" key="2">
    <source>
        <dbReference type="PROSITE" id="PS50879"/>
    </source>
</evidence>